<evidence type="ECO:0000256" key="2">
    <source>
        <dbReference type="ARBA" id="ARBA00022490"/>
    </source>
</evidence>
<dbReference type="Gene3D" id="3.30.200.20">
    <property type="entry name" value="Phosphorylase Kinase, domain 1"/>
    <property type="match status" value="1"/>
</dbReference>
<dbReference type="InterPro" id="IPR000219">
    <property type="entry name" value="DH_dom"/>
</dbReference>
<dbReference type="PROSITE" id="PS50010">
    <property type="entry name" value="DH_2"/>
    <property type="match status" value="1"/>
</dbReference>
<feature type="compositionally biased region" description="Basic and acidic residues" evidence="3">
    <location>
        <begin position="647"/>
        <end position="669"/>
    </location>
</feature>
<evidence type="ECO:0000259" key="5">
    <source>
        <dbReference type="PROSITE" id="PS50011"/>
    </source>
</evidence>
<dbReference type="GO" id="GO:0035025">
    <property type="term" value="P:positive regulation of Rho protein signal transduction"/>
    <property type="evidence" value="ECO:0007669"/>
    <property type="project" value="TreeGrafter"/>
</dbReference>
<evidence type="ECO:0000256" key="3">
    <source>
        <dbReference type="SAM" id="MobiDB-lite"/>
    </source>
</evidence>
<evidence type="ECO:0000313" key="7">
    <source>
        <dbReference type="Proteomes" id="UP000594262"/>
    </source>
</evidence>
<organism evidence="6 7">
    <name type="scientific">Clytia hemisphaerica</name>
    <dbReference type="NCBI Taxonomy" id="252671"/>
    <lineage>
        <taxon>Eukaryota</taxon>
        <taxon>Metazoa</taxon>
        <taxon>Cnidaria</taxon>
        <taxon>Hydrozoa</taxon>
        <taxon>Hydroidolina</taxon>
        <taxon>Leptothecata</taxon>
        <taxon>Obeliida</taxon>
        <taxon>Clytiidae</taxon>
        <taxon>Clytia</taxon>
    </lineage>
</organism>
<dbReference type="GO" id="GO:0005085">
    <property type="term" value="F:guanyl-nucleotide exchange factor activity"/>
    <property type="evidence" value="ECO:0007669"/>
    <property type="project" value="InterPro"/>
</dbReference>
<dbReference type="Gene3D" id="1.20.900.10">
    <property type="entry name" value="Dbl homology (DH) domain"/>
    <property type="match status" value="1"/>
</dbReference>
<dbReference type="SUPFAM" id="SSF56112">
    <property type="entry name" value="Protein kinase-like (PK-like)"/>
    <property type="match status" value="1"/>
</dbReference>
<keyword evidence="2" id="KW-0963">Cytoplasm</keyword>
<dbReference type="InterPro" id="IPR011009">
    <property type="entry name" value="Kinase-like_dom_sf"/>
</dbReference>
<dbReference type="SUPFAM" id="SSF48065">
    <property type="entry name" value="DBL homology domain (DH-domain)"/>
    <property type="match status" value="1"/>
</dbReference>
<dbReference type="Gene3D" id="1.10.510.10">
    <property type="entry name" value="Transferase(Phosphotransferase) domain 1"/>
    <property type="match status" value="1"/>
</dbReference>
<feature type="domain" description="DH" evidence="4">
    <location>
        <begin position="724"/>
        <end position="915"/>
    </location>
</feature>
<dbReference type="PANTHER" id="PTHR46006">
    <property type="entry name" value="RHO GUANINE NUCLEOTIDE EXCHANGE FACTOR AT 64C, ISOFORM A"/>
    <property type="match status" value="1"/>
</dbReference>
<dbReference type="SMART" id="SM00220">
    <property type="entry name" value="S_TKc"/>
    <property type="match status" value="1"/>
</dbReference>
<feature type="domain" description="Protein kinase" evidence="5">
    <location>
        <begin position="12"/>
        <end position="414"/>
    </location>
</feature>
<proteinExistence type="predicted"/>
<sequence length="1122" mass="128535">MTSSSKHGADQFEILSFIENGNGSKIYDVIQKQRNRKYTMEVVPRKNSTQDESKNTKLHKHSQLKAPSCYLTQLKYSFQTKTRKYFILSHLHRQRNLSELFQKQKILDNNTARFIIIQLLSAIDHLHQSNVCYENINLGDVYFDNKGHVILKRTYSGQNYWTVNECYGCHKGKCKNKYHIAGQVASVAKANDFNNVGQLFVHLITGSQHSYSLLESADHTTKDFAYLLLRHDVDISKIKNHPFVNDINWNGVTNKELDIPESISMFVKETRERQSSQNSMIIERKDAGSPPEILVGVRKPRSKSEEPSRVLKASSKKSGVRSKSYSSNEQKLNQNIPNVHRSKSFSKSESYNSVFQEDVELGTPAKSRRTSIDMYRKRLEEISKVIDTHSNETKQTTPSTNEIEVAKPRESEFFFEKMYSENEALRTILTKYGLLKDKGPEVRKPQRPNFLDVKKDDASMTSSGADSPVESNNLLSSKRRQSRKIRKNNLLSRSCNNIQILFNENSDHTDSVDENSKRSQLDSSMGKKQKSESCLTVIGTTDEDIDKNNKGGNKLIDRLNGLSKSKTFYMKRTSSMTSPSSPSVMKRHFSDSHIKSTNLLSPNQKYQDKMISAPQALSSLLKSTSLIGQKQTSHDSGLNVDLDERDDIGSRKRGPKIERHDSGLGGSQDRDIVRVWRPGKPDSSLIEQERARGIECYDCGSDIIEPFSNSIDDLCKACGKSRIERKEAVIELIETEINYGEDLKILKEEFYTPLKVNHICTPDEISKLFLNLQELVDVNAKLCASLQHGLEECIENDDLNYISLAIGDVFLNNVEFFEAYEWYCVKQNESVELLKSLTKKSDLLRVFLQVSAQENVKLRKMDLKSFLTMPIQRIMKYPLLLSRIYKHTPKKNTDFKPLKNAIAKVEEKISTINALSKNLNTPKIKKASSLKTMMDIVSSNKSDLTKMVANLKEWKLEETTIIAHEDFEIIETDLVNLTSWSKESFKKISYQQAVIGVNNAPENYLQNLQERLKNEKAPYRVSEIKDAVIVFFKQKTHDKCQVHKVPLQVKDCVVAINLNIKIAFEVTEIGRQPLTFVARNTNITREWRRTLQFVIDSLKVKWRQRRGGRPNIMTEKLHHEDS</sequence>
<feature type="region of interest" description="Disordered" evidence="3">
    <location>
        <begin position="290"/>
        <end position="335"/>
    </location>
</feature>
<evidence type="ECO:0000259" key="4">
    <source>
        <dbReference type="PROSITE" id="PS50010"/>
    </source>
</evidence>
<dbReference type="GO" id="GO:0004672">
    <property type="term" value="F:protein kinase activity"/>
    <property type="evidence" value="ECO:0007669"/>
    <property type="project" value="InterPro"/>
</dbReference>
<feature type="region of interest" description="Disordered" evidence="3">
    <location>
        <begin position="507"/>
        <end position="532"/>
    </location>
</feature>
<dbReference type="GO" id="GO:0005737">
    <property type="term" value="C:cytoplasm"/>
    <property type="evidence" value="ECO:0007669"/>
    <property type="project" value="UniProtKB-SubCell"/>
</dbReference>
<keyword evidence="7" id="KW-1185">Reference proteome</keyword>
<dbReference type="Proteomes" id="UP000594262">
    <property type="component" value="Unplaced"/>
</dbReference>
<feature type="region of interest" description="Disordered" evidence="3">
    <location>
        <begin position="631"/>
        <end position="669"/>
    </location>
</feature>
<feature type="compositionally biased region" description="Polar residues" evidence="3">
    <location>
        <begin position="321"/>
        <end position="335"/>
    </location>
</feature>
<dbReference type="OrthoDB" id="5973771at2759"/>
<dbReference type="GO" id="GO:0005524">
    <property type="term" value="F:ATP binding"/>
    <property type="evidence" value="ECO:0007669"/>
    <property type="project" value="InterPro"/>
</dbReference>
<feature type="compositionally biased region" description="Basic and acidic residues" evidence="3">
    <location>
        <begin position="507"/>
        <end position="520"/>
    </location>
</feature>
<dbReference type="SMART" id="SM00325">
    <property type="entry name" value="RhoGEF"/>
    <property type="match status" value="1"/>
</dbReference>
<dbReference type="RefSeq" id="XP_066920271.1">
    <property type="nucleotide sequence ID" value="XM_067064170.1"/>
</dbReference>
<feature type="compositionally biased region" description="Basic residues" evidence="3">
    <location>
        <begin position="477"/>
        <end position="487"/>
    </location>
</feature>
<evidence type="ECO:0000313" key="6">
    <source>
        <dbReference type="EnsemblMetazoa" id="CLYHEMP012458.1"/>
    </source>
</evidence>
<reference evidence="6" key="1">
    <citation type="submission" date="2021-01" db="UniProtKB">
        <authorList>
            <consortium name="EnsemblMetazoa"/>
        </authorList>
    </citation>
    <scope>IDENTIFICATION</scope>
</reference>
<dbReference type="GeneID" id="136807584"/>
<comment type="subcellular location">
    <subcellularLocation>
        <location evidence="1">Cytoplasm</location>
    </subcellularLocation>
</comment>
<dbReference type="PANTHER" id="PTHR46006:SF5">
    <property type="entry name" value="DH DOMAIN-CONTAINING PROTEIN"/>
    <property type="match status" value="1"/>
</dbReference>
<dbReference type="CDD" id="cd00160">
    <property type="entry name" value="RhoGEF"/>
    <property type="match status" value="1"/>
</dbReference>
<dbReference type="InterPro" id="IPR051480">
    <property type="entry name" value="Endocytic_GEF_Adapter"/>
</dbReference>
<dbReference type="InterPro" id="IPR000719">
    <property type="entry name" value="Prot_kinase_dom"/>
</dbReference>
<dbReference type="PROSITE" id="PS50011">
    <property type="entry name" value="PROTEIN_KINASE_DOM"/>
    <property type="match status" value="1"/>
</dbReference>
<dbReference type="Pfam" id="PF00621">
    <property type="entry name" value="RhoGEF"/>
    <property type="match status" value="1"/>
</dbReference>
<feature type="region of interest" description="Disordered" evidence="3">
    <location>
        <begin position="438"/>
        <end position="488"/>
    </location>
</feature>
<dbReference type="InterPro" id="IPR035899">
    <property type="entry name" value="DBL_dom_sf"/>
</dbReference>
<name>A0A7M5UNH7_9CNID</name>
<protein>
    <recommendedName>
        <fullName evidence="8">RhoGEF domain containing protein</fullName>
    </recommendedName>
</protein>
<accession>A0A7M5UNH7</accession>
<dbReference type="EnsemblMetazoa" id="CLYHEMT012458.1">
    <property type="protein sequence ID" value="CLYHEMP012458.1"/>
    <property type="gene ID" value="CLYHEMG012458"/>
</dbReference>
<evidence type="ECO:0000256" key="1">
    <source>
        <dbReference type="ARBA" id="ARBA00004496"/>
    </source>
</evidence>
<evidence type="ECO:0008006" key="8">
    <source>
        <dbReference type="Google" id="ProtNLM"/>
    </source>
</evidence>
<dbReference type="AlphaFoldDB" id="A0A7M5UNH7"/>
<dbReference type="Pfam" id="PF00069">
    <property type="entry name" value="Pkinase"/>
    <property type="match status" value="1"/>
</dbReference>